<reference evidence="5 6" key="1">
    <citation type="submission" date="2019-08" db="EMBL/GenBank/DDBJ databases">
        <authorList>
            <person name="Ye J."/>
        </authorList>
    </citation>
    <scope>NUCLEOTIDE SEQUENCE [LARGE SCALE GENOMIC DNA]</scope>
    <source>
        <strain evidence="5 6">TK008</strain>
    </source>
</reference>
<feature type="domain" description="AMP-dependent synthetase/ligase" evidence="3">
    <location>
        <begin position="27"/>
        <end position="380"/>
    </location>
</feature>
<accession>A0A5C6S043</accession>
<protein>
    <submittedName>
        <fullName evidence="5">ATP-dependent acyl-CoA ligase</fullName>
    </submittedName>
</protein>
<keyword evidence="2 5" id="KW-0436">Ligase</keyword>
<evidence type="ECO:0000259" key="4">
    <source>
        <dbReference type="Pfam" id="PF13193"/>
    </source>
</evidence>
<dbReference type="InterPro" id="IPR042099">
    <property type="entry name" value="ANL_N_sf"/>
</dbReference>
<evidence type="ECO:0000313" key="5">
    <source>
        <dbReference type="EMBL" id="TXB67723.1"/>
    </source>
</evidence>
<dbReference type="Gene3D" id="3.30.300.30">
    <property type="match status" value="1"/>
</dbReference>
<keyword evidence="6" id="KW-1185">Reference proteome</keyword>
<evidence type="ECO:0000256" key="2">
    <source>
        <dbReference type="ARBA" id="ARBA00022598"/>
    </source>
</evidence>
<organism evidence="5 6">
    <name type="scientific">Paracoccus aurantiacus</name>
    <dbReference type="NCBI Taxonomy" id="2599412"/>
    <lineage>
        <taxon>Bacteria</taxon>
        <taxon>Pseudomonadati</taxon>
        <taxon>Pseudomonadota</taxon>
        <taxon>Alphaproteobacteria</taxon>
        <taxon>Rhodobacterales</taxon>
        <taxon>Paracoccaceae</taxon>
        <taxon>Paracoccus</taxon>
    </lineage>
</organism>
<dbReference type="PANTHER" id="PTHR43201:SF5">
    <property type="entry name" value="MEDIUM-CHAIN ACYL-COA LIGASE ACSF2, MITOCHONDRIAL"/>
    <property type="match status" value="1"/>
</dbReference>
<dbReference type="Pfam" id="PF13193">
    <property type="entry name" value="AMP-binding_C"/>
    <property type="match status" value="1"/>
</dbReference>
<sequence length="533" mass="58376">MNRIDKLKAEFPPADRVLPRLLIERDAQLGDAPLFSCGDSSLSYRETRQAAARNAAALAGAGIEQGDRVAILCGNRAEFMPIFLGCGWMGAVSVPINTASRGFQLQHILSNSGARLLVIEHSLLDALDGLELDQLALERLWVIGEGSLPEQPGLIAERMHVTEAEAAPGAIRPSDPLTILYTSGTTGLSKGVVCPHAQFFWWGVYTGDMLGLRAGDVLHTPLPLFHTNALNCFFQALLNGCQQVVEPKFSVSGFWKAMTESGATVTYVLGAMVPMLLSRPASPDERGHRIRVALAPGVPAPAAEAFTKRTGIVLLDAYGATESNVVIGSRMDENRPGWTGFLLPGFDVRIVDEADNPLPDGEAGELVIRADEPFAMSLGYFGMPEKTVEAWQNMWLHTGDRMLRAPDGWFRFIDRMKDAIRRRGENISSYEVEQVLASHPAVAEVAVFPVASELAEDEVMTTIILHDGATVTHEEILRHCEGKMSYFAVPRFVEFTDELPKTANGKVQKFRLRERGVSDATWDREAAGIKLRR</sequence>
<dbReference type="PANTHER" id="PTHR43201">
    <property type="entry name" value="ACYL-COA SYNTHETASE"/>
    <property type="match status" value="1"/>
</dbReference>
<dbReference type="NCBIfam" id="NF004808">
    <property type="entry name" value="PRK06155.1"/>
    <property type="match status" value="1"/>
</dbReference>
<evidence type="ECO:0000313" key="6">
    <source>
        <dbReference type="Proteomes" id="UP000321562"/>
    </source>
</evidence>
<dbReference type="SUPFAM" id="SSF56801">
    <property type="entry name" value="Acetyl-CoA synthetase-like"/>
    <property type="match status" value="1"/>
</dbReference>
<dbReference type="AlphaFoldDB" id="A0A5C6S043"/>
<comment type="caution">
    <text evidence="5">The sequence shown here is derived from an EMBL/GenBank/DDBJ whole genome shotgun (WGS) entry which is preliminary data.</text>
</comment>
<dbReference type="InterPro" id="IPR025110">
    <property type="entry name" value="AMP-bd_C"/>
</dbReference>
<proteinExistence type="inferred from homology"/>
<dbReference type="RefSeq" id="WP_147099670.1">
    <property type="nucleotide sequence ID" value="NZ_JBHUFH010000001.1"/>
</dbReference>
<dbReference type="GO" id="GO:0006631">
    <property type="term" value="P:fatty acid metabolic process"/>
    <property type="evidence" value="ECO:0007669"/>
    <property type="project" value="TreeGrafter"/>
</dbReference>
<dbReference type="Proteomes" id="UP000321562">
    <property type="component" value="Unassembled WGS sequence"/>
</dbReference>
<dbReference type="Pfam" id="PF00501">
    <property type="entry name" value="AMP-binding"/>
    <property type="match status" value="1"/>
</dbReference>
<dbReference type="EMBL" id="VOPL01000006">
    <property type="protein sequence ID" value="TXB67723.1"/>
    <property type="molecule type" value="Genomic_DNA"/>
</dbReference>
<dbReference type="PROSITE" id="PS00455">
    <property type="entry name" value="AMP_BINDING"/>
    <property type="match status" value="1"/>
</dbReference>
<evidence type="ECO:0000259" key="3">
    <source>
        <dbReference type="Pfam" id="PF00501"/>
    </source>
</evidence>
<dbReference type="GO" id="GO:0031956">
    <property type="term" value="F:medium-chain fatty acid-CoA ligase activity"/>
    <property type="evidence" value="ECO:0007669"/>
    <property type="project" value="TreeGrafter"/>
</dbReference>
<dbReference type="InterPro" id="IPR000873">
    <property type="entry name" value="AMP-dep_synth/lig_dom"/>
</dbReference>
<feature type="domain" description="AMP-binding enzyme C-terminal" evidence="4">
    <location>
        <begin position="431"/>
        <end position="506"/>
    </location>
</feature>
<dbReference type="Gene3D" id="3.40.50.12780">
    <property type="entry name" value="N-terminal domain of ligase-like"/>
    <property type="match status" value="1"/>
</dbReference>
<evidence type="ECO:0000256" key="1">
    <source>
        <dbReference type="ARBA" id="ARBA00006432"/>
    </source>
</evidence>
<name>A0A5C6S043_9RHOB</name>
<dbReference type="InterPro" id="IPR020845">
    <property type="entry name" value="AMP-binding_CS"/>
</dbReference>
<dbReference type="OrthoDB" id="7315605at2"/>
<gene>
    <name evidence="5" type="ORF">FQV27_14050</name>
</gene>
<comment type="similarity">
    <text evidence="1">Belongs to the ATP-dependent AMP-binding enzyme family.</text>
</comment>
<dbReference type="InterPro" id="IPR045851">
    <property type="entry name" value="AMP-bd_C_sf"/>
</dbReference>